<dbReference type="SUPFAM" id="SSF52058">
    <property type="entry name" value="L domain-like"/>
    <property type="match status" value="1"/>
</dbReference>
<feature type="domain" description="Disease resistance protein RPS4B/Roq1-like leucine-rich repeats" evidence="4">
    <location>
        <begin position="114"/>
        <end position="199"/>
    </location>
</feature>
<dbReference type="InterPro" id="IPR011713">
    <property type="entry name" value="Leu-rich_rpt_3"/>
</dbReference>
<keyword evidence="3" id="KW-0611">Plant defense</keyword>
<name>A0ABY9DVN2_VITVI</name>
<protein>
    <recommendedName>
        <fullName evidence="4">Disease resistance protein RPS4B/Roq1-like leucine-rich repeats domain-containing protein</fullName>
    </recommendedName>
</protein>
<evidence type="ECO:0000256" key="2">
    <source>
        <dbReference type="ARBA" id="ARBA00022737"/>
    </source>
</evidence>
<sequence length="592" mass="66984">MRYLYWDAYPLKFLPSHFDGENLVELNLQSSNIKQIWKGNKCLQALKVVDLSHSKKLIKVSNFSCMKNLETLILEGCTSLHCVDQSIGVLKKLTLLSLKGSKRLKSLPSTVECLESLDTLYLSSCSNLEIFPEIKRNMKRLLRLELGGTAIKELPSSVDHLTALQYLDLPECKNLESIPCSICRLKSLVNLNLNGCSNLEVFPEISENMKSLQCLFLCETAIKELPSSIENLVDLRLLVPDNCKNLATLPNSLYYLRHLTTPRLANCSRLHKHPEKWNLESLGSIGSQLASLKISLRGTNIRSISVVITQLSNLEFLDMSHCKMLEEIQGLPPSPREINAYGCTGLKSLIHSQIQSLDMEKYLEMESSSMQGYLCLNKTGAIEEFPSSMDHLTRLQKLGMRVCQNLKSLPSNTGRLKFLEELYVSDHSNLETSLESQRTENIKGLKLDLPSLKWLEHLFLMDGTVANNLWCLSSLECLDLSETSIHRIPAGITECCNLKHLIIRHCKKLKEIPKLPSSLLSIDAYGCTGLGTLSTPSSLLWSSLLKWFKKVQPPLKRYRNDCREISLGSNEIPEWVLHQEMENQIRIELPMN</sequence>
<keyword evidence="6" id="KW-1185">Reference proteome</keyword>
<dbReference type="SMART" id="SM00369">
    <property type="entry name" value="LRR_TYP"/>
    <property type="match status" value="3"/>
</dbReference>
<reference evidence="5 6" key="1">
    <citation type="journal article" date="2023" name="Hortic Res">
        <title>The complete reference genome for grapevine (Vitis vinifera L.) genetics and breeding.</title>
        <authorList>
            <person name="Shi X."/>
            <person name="Cao S."/>
            <person name="Wang X."/>
            <person name="Huang S."/>
            <person name="Wang Y."/>
            <person name="Liu Z."/>
            <person name="Liu W."/>
            <person name="Leng X."/>
            <person name="Peng Y."/>
            <person name="Wang N."/>
            <person name="Wang Y."/>
            <person name="Ma Z."/>
            <person name="Xu X."/>
            <person name="Zhang F."/>
            <person name="Xue H."/>
            <person name="Zhong H."/>
            <person name="Wang Y."/>
            <person name="Zhang K."/>
            <person name="Velt A."/>
            <person name="Avia K."/>
            <person name="Holtgrawe D."/>
            <person name="Grimplet J."/>
            <person name="Matus J.T."/>
            <person name="Ware D."/>
            <person name="Wu X."/>
            <person name="Wang H."/>
            <person name="Liu C."/>
            <person name="Fang Y."/>
            <person name="Rustenholz C."/>
            <person name="Cheng Z."/>
            <person name="Xiao H."/>
            <person name="Zhou Y."/>
        </authorList>
    </citation>
    <scope>NUCLEOTIDE SEQUENCE [LARGE SCALE GENOMIC DNA]</scope>
    <source>
        <strain evidence="6">cv. Pinot noir / PN40024</strain>
        <tissue evidence="5">Leaf</tissue>
    </source>
</reference>
<keyword evidence="2" id="KW-0677">Repeat</keyword>
<evidence type="ECO:0000313" key="6">
    <source>
        <dbReference type="Proteomes" id="UP001227230"/>
    </source>
</evidence>
<dbReference type="Pfam" id="PF23286">
    <property type="entry name" value="LRR_13"/>
    <property type="match status" value="1"/>
</dbReference>
<dbReference type="PANTHER" id="PTHR47186:SF3">
    <property type="entry name" value="OS09G0267800 PROTEIN"/>
    <property type="match status" value="1"/>
</dbReference>
<dbReference type="InterPro" id="IPR032675">
    <property type="entry name" value="LRR_dom_sf"/>
</dbReference>
<evidence type="ECO:0000313" key="5">
    <source>
        <dbReference type="EMBL" id="WKA11467.1"/>
    </source>
</evidence>
<evidence type="ECO:0000259" key="4">
    <source>
        <dbReference type="Pfam" id="PF23286"/>
    </source>
</evidence>
<dbReference type="EMBL" id="CP126665">
    <property type="protein sequence ID" value="WKA11467.1"/>
    <property type="molecule type" value="Genomic_DNA"/>
</dbReference>
<dbReference type="Gene3D" id="3.80.10.10">
    <property type="entry name" value="Ribonuclease Inhibitor"/>
    <property type="match status" value="3"/>
</dbReference>
<dbReference type="Proteomes" id="UP001227230">
    <property type="component" value="Chromosome 18"/>
</dbReference>
<accession>A0ABY9DVN2</accession>
<dbReference type="Pfam" id="PF07725">
    <property type="entry name" value="LRR_3"/>
    <property type="match status" value="1"/>
</dbReference>
<organism evidence="5 6">
    <name type="scientific">Vitis vinifera</name>
    <name type="common">Grape</name>
    <dbReference type="NCBI Taxonomy" id="29760"/>
    <lineage>
        <taxon>Eukaryota</taxon>
        <taxon>Viridiplantae</taxon>
        <taxon>Streptophyta</taxon>
        <taxon>Embryophyta</taxon>
        <taxon>Tracheophyta</taxon>
        <taxon>Spermatophyta</taxon>
        <taxon>Magnoliopsida</taxon>
        <taxon>eudicotyledons</taxon>
        <taxon>Gunneridae</taxon>
        <taxon>Pentapetalae</taxon>
        <taxon>rosids</taxon>
        <taxon>Vitales</taxon>
        <taxon>Vitaceae</taxon>
        <taxon>Viteae</taxon>
        <taxon>Vitis</taxon>
    </lineage>
</organism>
<dbReference type="SUPFAM" id="SSF52047">
    <property type="entry name" value="RNI-like"/>
    <property type="match status" value="1"/>
</dbReference>
<dbReference type="PANTHER" id="PTHR47186">
    <property type="entry name" value="LEUCINE-RICH REPEAT-CONTAINING PROTEIN 57"/>
    <property type="match status" value="1"/>
</dbReference>
<dbReference type="InterPro" id="IPR058546">
    <property type="entry name" value="RPS4B/Roq1-like_LRR"/>
</dbReference>
<evidence type="ECO:0000256" key="1">
    <source>
        <dbReference type="ARBA" id="ARBA00022614"/>
    </source>
</evidence>
<dbReference type="InterPro" id="IPR003591">
    <property type="entry name" value="Leu-rich_rpt_typical-subtyp"/>
</dbReference>
<evidence type="ECO:0000256" key="3">
    <source>
        <dbReference type="ARBA" id="ARBA00022821"/>
    </source>
</evidence>
<gene>
    <name evidence="5" type="ORF">VitviT2T_028962</name>
</gene>
<keyword evidence="1" id="KW-0433">Leucine-rich repeat</keyword>
<proteinExistence type="predicted"/>